<evidence type="ECO:0000313" key="1">
    <source>
        <dbReference type="EMBL" id="KAI4467417.1"/>
    </source>
</evidence>
<comment type="caution">
    <text evidence="1">The sequence shown here is derived from an EMBL/GenBank/DDBJ whole genome shotgun (WGS) entry which is preliminary data.</text>
</comment>
<keyword evidence="2" id="KW-1185">Reference proteome</keyword>
<dbReference type="Proteomes" id="UP001056778">
    <property type="component" value="Chromosome 2"/>
</dbReference>
<dbReference type="EMBL" id="CM043016">
    <property type="protein sequence ID" value="KAI4467417.1"/>
    <property type="molecule type" value="Genomic_DNA"/>
</dbReference>
<gene>
    <name evidence="1" type="ORF">MML48_2g00018852</name>
</gene>
<accession>A0ACB9TKY3</accession>
<reference evidence="1" key="1">
    <citation type="submission" date="2022-04" db="EMBL/GenBank/DDBJ databases">
        <title>Chromosome-scale genome assembly of Holotrichia oblita Faldermann.</title>
        <authorList>
            <person name="Rongchong L."/>
        </authorList>
    </citation>
    <scope>NUCLEOTIDE SEQUENCE</scope>
    <source>
        <strain evidence="1">81SQS9</strain>
    </source>
</reference>
<name>A0ACB9TKY3_HOLOL</name>
<protein>
    <submittedName>
        <fullName evidence="1">Pentatricopeptide repeat-containing protein 2 mitochondrial</fullName>
    </submittedName>
</protein>
<proteinExistence type="predicted"/>
<sequence length="466" mass="54602">MSLLKSLNFLKRISRVQSLKLCGANLEAYRGLYSASSLGLDTFIEQQDRVRNQLLNIQDKFKTKMIENTTEESKNIIFSEDLKNMIHIATDADIEIVINMMKKFNKQNKELRFGNFVFGAVVMRMFYVLNKPKEALECFKSPDLEGFFDQLISYQLLCDLLYENQLYKDILECFNIIQDRQVGGMKYPRNIVVLVIAACYKMNTPESLEYAIKLWKDLIDVGHMPARRAVTFFAKLLLNNDKPEHALEVLGVVQNQNYTTVRNLKVLILTKLNRLDDTIPILKSILKLEQVQTFNKDVLDALQEQLQQQNNTELLTEFNHLMKIFQEQKHISDVTLDEQLSSEIVNPKLQKQNRNQNRFQRMNIYYRLEVDIYSKETTNRFILADSNHCDQQKMSAINFLINRLVKFPLNKMRFQKELEFIKRIAVYNGFSSADVECTLKKVQYKNPIQSHRITGKRNLLSYRSTP</sequence>
<organism evidence="1 2">
    <name type="scientific">Holotrichia oblita</name>
    <name type="common">Chafer beetle</name>
    <dbReference type="NCBI Taxonomy" id="644536"/>
    <lineage>
        <taxon>Eukaryota</taxon>
        <taxon>Metazoa</taxon>
        <taxon>Ecdysozoa</taxon>
        <taxon>Arthropoda</taxon>
        <taxon>Hexapoda</taxon>
        <taxon>Insecta</taxon>
        <taxon>Pterygota</taxon>
        <taxon>Neoptera</taxon>
        <taxon>Endopterygota</taxon>
        <taxon>Coleoptera</taxon>
        <taxon>Polyphaga</taxon>
        <taxon>Scarabaeiformia</taxon>
        <taxon>Scarabaeidae</taxon>
        <taxon>Melolonthinae</taxon>
        <taxon>Holotrichia</taxon>
    </lineage>
</organism>
<evidence type="ECO:0000313" key="2">
    <source>
        <dbReference type="Proteomes" id="UP001056778"/>
    </source>
</evidence>